<dbReference type="EMBL" id="BPLR01010054">
    <property type="protein sequence ID" value="GIY36474.1"/>
    <property type="molecule type" value="Genomic_DNA"/>
</dbReference>
<proteinExistence type="predicted"/>
<feature type="region of interest" description="Disordered" evidence="1">
    <location>
        <begin position="88"/>
        <end position="110"/>
    </location>
</feature>
<keyword evidence="3" id="KW-1185">Reference proteome</keyword>
<name>A0AAV4STY4_CAEEX</name>
<evidence type="ECO:0000313" key="3">
    <source>
        <dbReference type="Proteomes" id="UP001054945"/>
    </source>
</evidence>
<gene>
    <name evidence="2" type="ORF">CEXT_358511</name>
</gene>
<evidence type="ECO:0000256" key="1">
    <source>
        <dbReference type="SAM" id="MobiDB-lite"/>
    </source>
</evidence>
<sequence length="135" mass="15609">MANKKLSLKNSQDSIVLMRIQLESTKFESNFESTKFESNSNQPCSSPTRINLVRVQLESALFESNSNLPGSSQTRINQVRGQTRINQSRVQLESNKFGSSSNQQNSRRTRPLCRQYYSPEMILFMCRENKFFKLS</sequence>
<accession>A0AAV4STY4</accession>
<dbReference type="Proteomes" id="UP001054945">
    <property type="component" value="Unassembled WGS sequence"/>
</dbReference>
<organism evidence="2 3">
    <name type="scientific">Caerostris extrusa</name>
    <name type="common">Bark spider</name>
    <name type="synonym">Caerostris bankana</name>
    <dbReference type="NCBI Taxonomy" id="172846"/>
    <lineage>
        <taxon>Eukaryota</taxon>
        <taxon>Metazoa</taxon>
        <taxon>Ecdysozoa</taxon>
        <taxon>Arthropoda</taxon>
        <taxon>Chelicerata</taxon>
        <taxon>Arachnida</taxon>
        <taxon>Araneae</taxon>
        <taxon>Araneomorphae</taxon>
        <taxon>Entelegynae</taxon>
        <taxon>Araneoidea</taxon>
        <taxon>Araneidae</taxon>
        <taxon>Caerostris</taxon>
    </lineage>
</organism>
<evidence type="ECO:0000313" key="2">
    <source>
        <dbReference type="EMBL" id="GIY36474.1"/>
    </source>
</evidence>
<comment type="caution">
    <text evidence="2">The sequence shown here is derived from an EMBL/GenBank/DDBJ whole genome shotgun (WGS) entry which is preliminary data.</text>
</comment>
<dbReference type="AlphaFoldDB" id="A0AAV4STY4"/>
<protein>
    <submittedName>
        <fullName evidence="2">Uncharacterized protein</fullName>
    </submittedName>
</protein>
<reference evidence="2 3" key="1">
    <citation type="submission" date="2021-06" db="EMBL/GenBank/DDBJ databases">
        <title>Caerostris extrusa draft genome.</title>
        <authorList>
            <person name="Kono N."/>
            <person name="Arakawa K."/>
        </authorList>
    </citation>
    <scope>NUCLEOTIDE SEQUENCE [LARGE SCALE GENOMIC DNA]</scope>
</reference>
<feature type="compositionally biased region" description="Polar residues" evidence="1">
    <location>
        <begin position="88"/>
        <end position="98"/>
    </location>
</feature>